<accession>A0A813XX88</accession>
<dbReference type="EMBL" id="CAJNOI010000006">
    <property type="protein sequence ID" value="CAF0755174.1"/>
    <property type="molecule type" value="Genomic_DNA"/>
</dbReference>
<evidence type="ECO:0000313" key="3">
    <source>
        <dbReference type="Proteomes" id="UP000663832"/>
    </source>
</evidence>
<evidence type="ECO:0000313" key="2">
    <source>
        <dbReference type="EMBL" id="CAF0871333.1"/>
    </source>
</evidence>
<name>A0A813XX88_9BILA</name>
<comment type="caution">
    <text evidence="2">The sequence shown here is derived from an EMBL/GenBank/DDBJ whole genome shotgun (WGS) entry which is preliminary data.</text>
</comment>
<sequence length="86" mass="9706">MCTARSMNYFDKDASVDSGELLLKRFLQKYYAKRCVSLHAAGCTKDSDCCNGNTCLTYRNYILATSNPRDSRLRGDLPAGNYCFEL</sequence>
<evidence type="ECO:0000313" key="1">
    <source>
        <dbReference type="EMBL" id="CAF0755174.1"/>
    </source>
</evidence>
<reference evidence="2" key="1">
    <citation type="submission" date="2021-02" db="EMBL/GenBank/DDBJ databases">
        <authorList>
            <person name="Nowell W R."/>
        </authorList>
    </citation>
    <scope>NUCLEOTIDE SEQUENCE</scope>
</reference>
<dbReference type="Proteomes" id="UP000663877">
    <property type="component" value="Unassembled WGS sequence"/>
</dbReference>
<protein>
    <submittedName>
        <fullName evidence="2">Uncharacterized protein</fullName>
    </submittedName>
</protein>
<organism evidence="2 3">
    <name type="scientific">Adineta steineri</name>
    <dbReference type="NCBI Taxonomy" id="433720"/>
    <lineage>
        <taxon>Eukaryota</taxon>
        <taxon>Metazoa</taxon>
        <taxon>Spiralia</taxon>
        <taxon>Gnathifera</taxon>
        <taxon>Rotifera</taxon>
        <taxon>Eurotatoria</taxon>
        <taxon>Bdelloidea</taxon>
        <taxon>Adinetida</taxon>
        <taxon>Adinetidae</taxon>
        <taxon>Adineta</taxon>
    </lineage>
</organism>
<dbReference type="AlphaFoldDB" id="A0A813XX88"/>
<keyword evidence="3" id="KW-1185">Reference proteome</keyword>
<dbReference type="Proteomes" id="UP000663832">
    <property type="component" value="Unassembled WGS sequence"/>
</dbReference>
<dbReference type="EMBL" id="CAJNOM010000034">
    <property type="protein sequence ID" value="CAF0871333.1"/>
    <property type="molecule type" value="Genomic_DNA"/>
</dbReference>
<proteinExistence type="predicted"/>
<gene>
    <name evidence="1" type="ORF">BJG266_LOCUS2688</name>
    <name evidence="2" type="ORF">QVE165_LOCUS7913</name>
</gene>